<keyword evidence="3" id="KW-0378">Hydrolase</keyword>
<dbReference type="Proteomes" id="UP000076744">
    <property type="component" value="Unassembled WGS sequence"/>
</dbReference>
<dbReference type="GO" id="GO:0071966">
    <property type="term" value="P:fungal-type cell wall polysaccharide metabolic process"/>
    <property type="evidence" value="ECO:0007669"/>
    <property type="project" value="TreeGrafter"/>
</dbReference>
<feature type="chain" id="PRO_5007892137" evidence="1">
    <location>
        <begin position="22"/>
        <end position="353"/>
    </location>
</feature>
<dbReference type="GO" id="GO:0009277">
    <property type="term" value="C:fungal-type cell wall"/>
    <property type="evidence" value="ECO:0007669"/>
    <property type="project" value="TreeGrafter"/>
</dbReference>
<comment type="caution">
    <text evidence="3">The sequence shown here is derived from an EMBL/GenBank/DDBJ whole genome shotgun (WGS) entry which is preliminary data.</text>
</comment>
<dbReference type="Gene3D" id="3.20.20.80">
    <property type="entry name" value="Glycosidases"/>
    <property type="match status" value="1"/>
</dbReference>
<name>A0A167S6Q7_CORFA</name>
<sequence length="353" mass="37222">MFSKAAVALPLAASLLDQVSALSFHRHQHAAAAKRDNIIDNIVYETVVQTVYVTAGAGSSPAETAAKAFIQDVKPPTVTVAASEAPAAAPAAQTTLSTAVKPAATSTGTGKRLGFSKQGLAYNDASLANSFQSKCKGCGWGYNWASNSAGLDSSLQYIPMLWGDLPVHTSHWDADAEAAISNGAKALLSFNEPDMPAQANMAPAAAAAAHAKYFKAYNGRVQIGSPAVSNSGEGGQGLAWLQQFVDACDANSNCHYDFCAVHWYSQAQYADTLFTHLENANKICKGKPIWLTEFAPLDTSDDTISSFLKSTLPKLDSLDYLDAYSYFMVNQPTLMSSNTILNAVGNAYAAIAG</sequence>
<evidence type="ECO:0000256" key="1">
    <source>
        <dbReference type="SAM" id="SignalP"/>
    </source>
</evidence>
<protein>
    <submittedName>
        <fullName evidence="3">Glycoside hydrolase</fullName>
    </submittedName>
</protein>
<gene>
    <name evidence="3" type="ORF">ISF_06248</name>
</gene>
<dbReference type="EMBL" id="AZHB01000016">
    <property type="protein sequence ID" value="OAA59313.1"/>
    <property type="molecule type" value="Genomic_DNA"/>
</dbReference>
<feature type="signal peptide" evidence="1">
    <location>
        <begin position="1"/>
        <end position="21"/>
    </location>
</feature>
<reference evidence="3 4" key="1">
    <citation type="journal article" date="2016" name="Genome Biol. Evol.">
        <title>Divergent and convergent evolution of fungal pathogenicity.</title>
        <authorList>
            <person name="Shang Y."/>
            <person name="Xiao G."/>
            <person name="Zheng P."/>
            <person name="Cen K."/>
            <person name="Zhan S."/>
            <person name="Wang C."/>
        </authorList>
    </citation>
    <scope>NUCLEOTIDE SEQUENCE [LARGE SCALE GENOMIC DNA]</scope>
    <source>
        <strain evidence="3 4">ARSEF 2679</strain>
    </source>
</reference>
<evidence type="ECO:0000313" key="4">
    <source>
        <dbReference type="Proteomes" id="UP000076744"/>
    </source>
</evidence>
<dbReference type="Pfam" id="PF11790">
    <property type="entry name" value="Glyco_hydro_cc"/>
    <property type="match status" value="1"/>
</dbReference>
<evidence type="ECO:0000313" key="3">
    <source>
        <dbReference type="EMBL" id="OAA59313.1"/>
    </source>
</evidence>
<dbReference type="GeneID" id="30022540"/>
<keyword evidence="1" id="KW-0732">Signal</keyword>
<dbReference type="InterPro" id="IPR024655">
    <property type="entry name" value="Asl1_glyco_hydro_catalytic"/>
</dbReference>
<dbReference type="PANTHER" id="PTHR34154">
    <property type="entry name" value="ALKALI-SENSITIVE LINKAGE PROTEIN 1"/>
    <property type="match status" value="1"/>
</dbReference>
<dbReference type="InterPro" id="IPR053183">
    <property type="entry name" value="ASL1"/>
</dbReference>
<dbReference type="InterPro" id="IPR017853">
    <property type="entry name" value="GH"/>
</dbReference>
<keyword evidence="4" id="KW-1185">Reference proteome</keyword>
<dbReference type="SUPFAM" id="SSF51445">
    <property type="entry name" value="(Trans)glycosidases"/>
    <property type="match status" value="1"/>
</dbReference>
<organism evidence="3 4">
    <name type="scientific">Cordyceps fumosorosea (strain ARSEF 2679)</name>
    <name type="common">Isaria fumosorosea</name>
    <dbReference type="NCBI Taxonomy" id="1081104"/>
    <lineage>
        <taxon>Eukaryota</taxon>
        <taxon>Fungi</taxon>
        <taxon>Dikarya</taxon>
        <taxon>Ascomycota</taxon>
        <taxon>Pezizomycotina</taxon>
        <taxon>Sordariomycetes</taxon>
        <taxon>Hypocreomycetidae</taxon>
        <taxon>Hypocreales</taxon>
        <taxon>Cordycipitaceae</taxon>
        <taxon>Cordyceps</taxon>
    </lineage>
</organism>
<proteinExistence type="predicted"/>
<dbReference type="OrthoDB" id="43654at2759"/>
<dbReference type="PANTHER" id="PTHR34154:SF13">
    <property type="entry name" value="ASL1-LIKE GLYCOSYL HYDROLASE CATALYTIC DOMAIN-CONTAINING PROTEIN"/>
    <property type="match status" value="1"/>
</dbReference>
<accession>A0A167S6Q7</accession>
<feature type="domain" description="Asl1-like glycosyl hydrolase catalytic" evidence="2">
    <location>
        <begin position="119"/>
        <end position="348"/>
    </location>
</feature>
<evidence type="ECO:0000259" key="2">
    <source>
        <dbReference type="Pfam" id="PF11790"/>
    </source>
</evidence>
<dbReference type="AlphaFoldDB" id="A0A167S6Q7"/>
<dbReference type="GO" id="GO:0016787">
    <property type="term" value="F:hydrolase activity"/>
    <property type="evidence" value="ECO:0007669"/>
    <property type="project" value="UniProtKB-KW"/>
</dbReference>
<dbReference type="RefSeq" id="XP_018702829.1">
    <property type="nucleotide sequence ID" value="XM_018849852.1"/>
</dbReference>
<dbReference type="STRING" id="1081104.A0A167S6Q7"/>